<evidence type="ECO:0000313" key="2">
    <source>
        <dbReference type="EMBL" id="MDO7926999.1"/>
    </source>
</evidence>
<gene>
    <name evidence="2" type="ORF">Q6A51_09435</name>
</gene>
<accession>A0ABT9CNC5</accession>
<sequence>MKIASSDQTPLMQLHIASSVPVVATENSVSASVTPVTVQVQISKEGREKLESEKYADIDRAPLPEDVKEALKNIRKLQEKIAEKSQELMELASDKTLSDDDLKRKRDTLTIEIRSMQSALGDAMSALNNSMSSKNMSAESQGIARGLLGMK</sequence>
<evidence type="ECO:0000256" key="1">
    <source>
        <dbReference type="SAM" id="Coils"/>
    </source>
</evidence>
<keyword evidence="1" id="KW-0175">Coiled coil</keyword>
<dbReference type="Proteomes" id="UP001223016">
    <property type="component" value="Unassembled WGS sequence"/>
</dbReference>
<dbReference type="EMBL" id="JAUQOO010000005">
    <property type="protein sequence ID" value="MDO7926999.1"/>
    <property type="molecule type" value="Genomic_DNA"/>
</dbReference>
<evidence type="ECO:0000313" key="3">
    <source>
        <dbReference type="Proteomes" id="UP001223016"/>
    </source>
</evidence>
<keyword evidence="3" id="KW-1185">Reference proteome</keyword>
<dbReference type="RefSeq" id="WP_201016939.1">
    <property type="nucleotide sequence ID" value="NZ_JAUQOO010000005.1"/>
</dbReference>
<reference evidence="2 3" key="1">
    <citation type="submission" date="2023-07" db="EMBL/GenBank/DDBJ databases">
        <title>Identification of four novel Pseudomonas species associated with bacterial leaf spot of cucurbits.</title>
        <authorList>
            <person name="Fullem K.R."/>
        </authorList>
    </citation>
    <scope>NUCLEOTIDE SEQUENCE [LARGE SCALE GENOMIC DNA]</scope>
    <source>
        <strain evidence="2 3">KFB 138</strain>
    </source>
</reference>
<feature type="coiled-coil region" evidence="1">
    <location>
        <begin position="67"/>
        <end position="94"/>
    </location>
</feature>
<proteinExistence type="predicted"/>
<name>A0ABT9CNC5_9PSED</name>
<protein>
    <submittedName>
        <fullName evidence="2">Uncharacterized protein</fullName>
    </submittedName>
</protein>
<comment type="caution">
    <text evidence="2">The sequence shown here is derived from an EMBL/GenBank/DDBJ whole genome shotgun (WGS) entry which is preliminary data.</text>
</comment>
<organism evidence="2 3">
    <name type="scientific">Pseudomonas serbiensis</name>
    <dbReference type="NCBI Taxonomy" id="3064350"/>
    <lineage>
        <taxon>Bacteria</taxon>
        <taxon>Pseudomonadati</taxon>
        <taxon>Pseudomonadota</taxon>
        <taxon>Gammaproteobacteria</taxon>
        <taxon>Pseudomonadales</taxon>
        <taxon>Pseudomonadaceae</taxon>
        <taxon>Pseudomonas</taxon>
    </lineage>
</organism>